<comment type="caution">
    <text evidence="2">The sequence shown here is derived from an EMBL/GenBank/DDBJ whole genome shotgun (WGS) entry which is preliminary data.</text>
</comment>
<sequence length="204" mass="21657">MNIYHRLMLVTLPFASVQICAAAEPTAPLEPAYAYHGAEPADLPAPESRQPAAAASSSLLPLLGDEARKRGYVLPLPFGVSINYMDMRQNINVDSINFTGLSLDGRNIDCGKDPVCKHAVNNIFANGPVSLDNAFQIGVGHTRESSKTETLKLDAWLLPFMNVYGLVGHTEGHSISQIAVGLKGPNGKSGAPAGDAGSRLSSRF</sequence>
<feature type="signal peptide" evidence="1">
    <location>
        <begin position="1"/>
        <end position="22"/>
    </location>
</feature>
<keyword evidence="1" id="KW-0732">Signal</keyword>
<organism evidence="2 3">
    <name type="scientific">Klebsiella pneumoniae IS43</name>
    <dbReference type="NCBI Taxonomy" id="1432552"/>
    <lineage>
        <taxon>Bacteria</taxon>
        <taxon>Pseudomonadati</taxon>
        <taxon>Pseudomonadota</taxon>
        <taxon>Gammaproteobacteria</taxon>
        <taxon>Enterobacterales</taxon>
        <taxon>Enterobacteriaceae</taxon>
        <taxon>Klebsiella/Raoultella group</taxon>
        <taxon>Klebsiella</taxon>
        <taxon>Klebsiella pneumoniae complex</taxon>
    </lineage>
</organism>
<accession>W1DSP0</accession>
<evidence type="ECO:0000313" key="3">
    <source>
        <dbReference type="Proteomes" id="UP000019183"/>
    </source>
</evidence>
<feature type="chain" id="PRO_5004800675" description="Lipoprotein" evidence="1">
    <location>
        <begin position="23"/>
        <end position="204"/>
    </location>
</feature>
<proteinExistence type="predicted"/>
<evidence type="ECO:0008006" key="4">
    <source>
        <dbReference type="Google" id="ProtNLM"/>
    </source>
</evidence>
<name>W1DSP0_KLEPN</name>
<dbReference type="AlphaFoldDB" id="W1DSP0"/>
<protein>
    <recommendedName>
        <fullName evidence="4">Lipoprotein</fullName>
    </recommendedName>
</protein>
<dbReference type="EMBL" id="CBWK010000709">
    <property type="protein sequence ID" value="CDL11730.1"/>
    <property type="molecule type" value="Genomic_DNA"/>
</dbReference>
<evidence type="ECO:0000256" key="1">
    <source>
        <dbReference type="SAM" id="SignalP"/>
    </source>
</evidence>
<dbReference type="eggNOG" id="ENOG502Z8D0">
    <property type="taxonomic scope" value="Bacteria"/>
</dbReference>
<evidence type="ECO:0000313" key="2">
    <source>
        <dbReference type="EMBL" id="CDL11730.1"/>
    </source>
</evidence>
<keyword evidence="3" id="KW-1185">Reference proteome</keyword>
<dbReference type="Proteomes" id="UP000019183">
    <property type="component" value="Unassembled WGS sequence"/>
</dbReference>
<reference evidence="2" key="1">
    <citation type="submission" date="2013-10" db="EMBL/GenBank/DDBJ databases">
        <title>Antibiotic resistance diversity of beta-lactamase producers in the General Hospital Vienna.</title>
        <authorList>
            <person name="Barisic I."/>
            <person name="Mitteregger D."/>
            <person name="Hirschl A.M."/>
            <person name="Noehammer C."/>
            <person name="Wiesinger-Mayr H."/>
        </authorList>
    </citation>
    <scope>NUCLEOTIDE SEQUENCE [LARGE SCALE GENOMIC DNA]</scope>
    <source>
        <strain evidence="2">IS43</strain>
    </source>
</reference>